<reference evidence="2 3" key="1">
    <citation type="journal article" date="2019" name="Commun. Biol.">
        <title>The bagworm genome reveals a unique fibroin gene that provides high tensile strength.</title>
        <authorList>
            <person name="Kono N."/>
            <person name="Nakamura H."/>
            <person name="Ohtoshi R."/>
            <person name="Tomita M."/>
            <person name="Numata K."/>
            <person name="Arakawa K."/>
        </authorList>
    </citation>
    <scope>NUCLEOTIDE SEQUENCE [LARGE SCALE GENOMIC DNA]</scope>
</reference>
<evidence type="ECO:0000256" key="1">
    <source>
        <dbReference type="SAM" id="MobiDB-lite"/>
    </source>
</evidence>
<keyword evidence="3" id="KW-1185">Reference proteome</keyword>
<protein>
    <submittedName>
        <fullName evidence="2">Uncharacterized protein</fullName>
    </submittedName>
</protein>
<gene>
    <name evidence="2" type="ORF">EVAR_90688_1</name>
</gene>
<comment type="caution">
    <text evidence="2">The sequence shown here is derived from an EMBL/GenBank/DDBJ whole genome shotgun (WGS) entry which is preliminary data.</text>
</comment>
<dbReference type="AlphaFoldDB" id="A0A4C1Z080"/>
<name>A0A4C1Z080_EUMVA</name>
<accession>A0A4C1Z080</accession>
<proteinExistence type="predicted"/>
<feature type="region of interest" description="Disordered" evidence="1">
    <location>
        <begin position="76"/>
        <end position="96"/>
    </location>
</feature>
<dbReference type="EMBL" id="BGZK01001454">
    <property type="protein sequence ID" value="GBP80269.1"/>
    <property type="molecule type" value="Genomic_DNA"/>
</dbReference>
<organism evidence="2 3">
    <name type="scientific">Eumeta variegata</name>
    <name type="common">Bagworm moth</name>
    <name type="synonym">Eumeta japonica</name>
    <dbReference type="NCBI Taxonomy" id="151549"/>
    <lineage>
        <taxon>Eukaryota</taxon>
        <taxon>Metazoa</taxon>
        <taxon>Ecdysozoa</taxon>
        <taxon>Arthropoda</taxon>
        <taxon>Hexapoda</taxon>
        <taxon>Insecta</taxon>
        <taxon>Pterygota</taxon>
        <taxon>Neoptera</taxon>
        <taxon>Endopterygota</taxon>
        <taxon>Lepidoptera</taxon>
        <taxon>Glossata</taxon>
        <taxon>Ditrysia</taxon>
        <taxon>Tineoidea</taxon>
        <taxon>Psychidae</taxon>
        <taxon>Oiketicinae</taxon>
        <taxon>Eumeta</taxon>
    </lineage>
</organism>
<sequence>MLSKKSPPAREGRVAPSARVVSTTLSYARAEARPRSVLPAAKQNQTSTADDLKQLQAASHEDAVLMLEVTISSSSLPSLDFSSRKNFAPPQTRRKN</sequence>
<evidence type="ECO:0000313" key="2">
    <source>
        <dbReference type="EMBL" id="GBP80269.1"/>
    </source>
</evidence>
<dbReference type="Proteomes" id="UP000299102">
    <property type="component" value="Unassembled WGS sequence"/>
</dbReference>
<evidence type="ECO:0000313" key="3">
    <source>
        <dbReference type="Proteomes" id="UP000299102"/>
    </source>
</evidence>